<keyword evidence="5 7" id="KW-0456">Lyase</keyword>
<organism evidence="7 8">
    <name type="scientific">Oricola cellulosilytica</name>
    <dbReference type="NCBI Taxonomy" id="1429082"/>
    <lineage>
        <taxon>Bacteria</taxon>
        <taxon>Pseudomonadati</taxon>
        <taxon>Pseudomonadota</taxon>
        <taxon>Alphaproteobacteria</taxon>
        <taxon>Hyphomicrobiales</taxon>
        <taxon>Ahrensiaceae</taxon>
        <taxon>Oricola</taxon>
    </lineage>
</organism>
<evidence type="ECO:0000313" key="7">
    <source>
        <dbReference type="EMBL" id="TCD14895.1"/>
    </source>
</evidence>
<evidence type="ECO:0000256" key="4">
    <source>
        <dbReference type="ARBA" id="ARBA00022723"/>
    </source>
</evidence>
<dbReference type="InterPro" id="IPR013785">
    <property type="entry name" value="Aldolase_TIM"/>
</dbReference>
<keyword evidence="8" id="KW-1185">Reference proteome</keyword>
<dbReference type="EMBL" id="SJST01000002">
    <property type="protein sequence ID" value="TCD14895.1"/>
    <property type="molecule type" value="Genomic_DNA"/>
</dbReference>
<dbReference type="PROSITE" id="PS50991">
    <property type="entry name" value="PYR_CT"/>
    <property type="match status" value="1"/>
</dbReference>
<dbReference type="OrthoDB" id="9784013at2"/>
<accession>A0A4R0PET6</accession>
<comment type="pathway">
    <text evidence="1">Metabolic intermediate metabolism; (S)-3-hydroxy-3-methylglutaryl-CoA degradation; acetoacetate from (S)-3-hydroxy-3-methylglutaryl-CoA: step 1/1.</text>
</comment>
<dbReference type="FunFam" id="3.20.20.70:FF:000201">
    <property type="entry name" value="Hydroxymethylglutaryl-CoA lyase"/>
    <property type="match status" value="1"/>
</dbReference>
<evidence type="ECO:0000256" key="2">
    <source>
        <dbReference type="ARBA" id="ARBA00009405"/>
    </source>
</evidence>
<dbReference type="GO" id="GO:0046872">
    <property type="term" value="F:metal ion binding"/>
    <property type="evidence" value="ECO:0007669"/>
    <property type="project" value="UniProtKB-KW"/>
</dbReference>
<comment type="similarity">
    <text evidence="2">Belongs to the HMG-CoA lyase family.</text>
</comment>
<proteinExistence type="inferred from homology"/>
<comment type="caution">
    <text evidence="7">The sequence shown here is derived from an EMBL/GenBank/DDBJ whole genome shotgun (WGS) entry which is preliminary data.</text>
</comment>
<reference evidence="7 8" key="1">
    <citation type="journal article" date="2015" name="Antonie Van Leeuwenhoek">
        <title>Oricola cellulosilytica gen. nov., sp. nov., a cellulose-degrading bacterium of the family Phyllobacteriaceae isolated from surface seashore water, and emended descriptions of Mesorhizobium loti and Phyllobacterium myrsinacearum.</title>
        <authorList>
            <person name="Hameed A."/>
            <person name="Shahina M."/>
            <person name="Lai W.A."/>
            <person name="Lin S.Y."/>
            <person name="Young L.S."/>
            <person name="Liu Y.C."/>
            <person name="Hsu Y.H."/>
            <person name="Young C.C."/>
        </authorList>
    </citation>
    <scope>NUCLEOTIDE SEQUENCE [LARGE SCALE GENOMIC DNA]</scope>
    <source>
        <strain evidence="7 8">KCTC 52183</strain>
    </source>
</reference>
<evidence type="ECO:0000256" key="1">
    <source>
        <dbReference type="ARBA" id="ARBA00005143"/>
    </source>
</evidence>
<protein>
    <recommendedName>
        <fullName evidence="3">hydroxymethylglutaryl-CoA lyase</fullName>
        <ecNumber evidence="3">4.1.3.4</ecNumber>
    </recommendedName>
</protein>
<feature type="domain" description="Pyruvate carboxyltransferase" evidence="6">
    <location>
        <begin position="4"/>
        <end position="271"/>
    </location>
</feature>
<evidence type="ECO:0000313" key="8">
    <source>
        <dbReference type="Proteomes" id="UP000291301"/>
    </source>
</evidence>
<dbReference type="NCBIfam" id="NF004283">
    <property type="entry name" value="PRK05692.1"/>
    <property type="match status" value="1"/>
</dbReference>
<dbReference type="Proteomes" id="UP000291301">
    <property type="component" value="Unassembled WGS sequence"/>
</dbReference>
<dbReference type="SUPFAM" id="SSF51569">
    <property type="entry name" value="Aldolase"/>
    <property type="match status" value="1"/>
</dbReference>
<dbReference type="Pfam" id="PF00682">
    <property type="entry name" value="HMGL-like"/>
    <property type="match status" value="1"/>
</dbReference>
<dbReference type="EC" id="4.1.3.4" evidence="3"/>
<name>A0A4R0PET6_9HYPH</name>
<dbReference type="Gene3D" id="3.20.20.70">
    <property type="entry name" value="Aldolase class I"/>
    <property type="match status" value="1"/>
</dbReference>
<evidence type="ECO:0000259" key="6">
    <source>
        <dbReference type="PROSITE" id="PS50991"/>
    </source>
</evidence>
<evidence type="ECO:0000256" key="3">
    <source>
        <dbReference type="ARBA" id="ARBA00012910"/>
    </source>
</evidence>
<dbReference type="AlphaFoldDB" id="A0A4R0PET6"/>
<dbReference type="InterPro" id="IPR000891">
    <property type="entry name" value="PYR_CT"/>
</dbReference>
<dbReference type="PANTHER" id="PTHR42738">
    <property type="entry name" value="HYDROXYMETHYLGLUTARYL-COA LYASE"/>
    <property type="match status" value="1"/>
</dbReference>
<keyword evidence="4" id="KW-0479">Metal-binding</keyword>
<evidence type="ECO:0000256" key="5">
    <source>
        <dbReference type="ARBA" id="ARBA00023239"/>
    </source>
</evidence>
<sequence length="292" mass="30518">MSHVRIYEVGPRDGLQNEKAIIPSGKKIALIDLLSKAGFEKIEATSFVSPKWVPQLADAEAVMAGIARVPGVAYAALTPNLKGFERALASGADEVAIFGSASETFSQKNINCSIAESLERFKPVLEAAAKAAIPVRGYVSCVAGCPYEGDIAPAAVREVAARLLEAGCYEISLGDTIGKGTPDTIAAMLDDVLTAVPAEMLAGHYHDTNNRALDNVRASLDLGLRTFDSAVGGLGGCPYAPGAKGNVSTSGLAKMLAEEGWQTGLDLERLAVVETYLSTRIAVTTYRGEAAS</sequence>
<dbReference type="InterPro" id="IPR043594">
    <property type="entry name" value="HMGL"/>
</dbReference>
<dbReference type="PANTHER" id="PTHR42738:SF7">
    <property type="entry name" value="HYDROXYMETHYLGLUTARYL-COA LYASE"/>
    <property type="match status" value="1"/>
</dbReference>
<dbReference type="GO" id="GO:0046951">
    <property type="term" value="P:ketone body biosynthetic process"/>
    <property type="evidence" value="ECO:0007669"/>
    <property type="project" value="TreeGrafter"/>
</dbReference>
<dbReference type="CDD" id="cd07938">
    <property type="entry name" value="DRE_TIM_HMGL"/>
    <property type="match status" value="1"/>
</dbReference>
<dbReference type="GO" id="GO:0006552">
    <property type="term" value="P:L-leucine catabolic process"/>
    <property type="evidence" value="ECO:0007669"/>
    <property type="project" value="TreeGrafter"/>
</dbReference>
<dbReference type="RefSeq" id="WP_131566078.1">
    <property type="nucleotide sequence ID" value="NZ_JAINFK010000003.1"/>
</dbReference>
<gene>
    <name evidence="7" type="ORF">E0D97_04885</name>
</gene>
<dbReference type="GO" id="GO:0004419">
    <property type="term" value="F:hydroxymethylglutaryl-CoA lyase activity"/>
    <property type="evidence" value="ECO:0007669"/>
    <property type="project" value="UniProtKB-EC"/>
</dbReference>